<dbReference type="EMBL" id="CP084204">
    <property type="protein sequence ID" value="UZX22398.1"/>
    <property type="molecule type" value="Genomic_DNA"/>
</dbReference>
<evidence type="ECO:0008006" key="4">
    <source>
        <dbReference type="Google" id="ProtNLM"/>
    </source>
</evidence>
<organism evidence="2 3">
    <name type="scientific">Streptomyces tanashiensis</name>
    <dbReference type="NCBI Taxonomy" id="67367"/>
    <lineage>
        <taxon>Bacteria</taxon>
        <taxon>Bacillati</taxon>
        <taxon>Actinomycetota</taxon>
        <taxon>Actinomycetes</taxon>
        <taxon>Kitasatosporales</taxon>
        <taxon>Streptomycetaceae</taxon>
        <taxon>Streptomyces</taxon>
    </lineage>
</organism>
<protein>
    <recommendedName>
        <fullName evidence="4">Tripartite tricarboxylate transporter TctB family protein</fullName>
    </recommendedName>
</protein>
<dbReference type="Proteomes" id="UP001164506">
    <property type="component" value="Chromosome"/>
</dbReference>
<feature type="transmembrane region" description="Helical" evidence="1">
    <location>
        <begin position="115"/>
        <end position="131"/>
    </location>
</feature>
<name>A0ABY6QZL0_9ACTN</name>
<evidence type="ECO:0000313" key="2">
    <source>
        <dbReference type="EMBL" id="UZX22398.1"/>
    </source>
</evidence>
<feature type="transmembrane region" description="Helical" evidence="1">
    <location>
        <begin position="12"/>
        <end position="35"/>
    </location>
</feature>
<proteinExistence type="predicted"/>
<accession>A0ABY6QZL0</accession>
<feature type="transmembrane region" description="Helical" evidence="1">
    <location>
        <begin position="138"/>
        <end position="162"/>
    </location>
</feature>
<sequence>MSGPEGGRSFARMLRVSILALFLEAALAMVLGVVFGDAGRPELGEGGVSALQLLALPFLPLMALLPAAAVSAVVVVPAVLLGESLARRAGGPPLGWQLLLSAAAGALLLPLAGWWGWAVAAVCLAVAAVLTRPARRGYFVSLLLWGTVAVLGVFMLGGIGLYTGVIEG</sequence>
<dbReference type="GeneID" id="95601248"/>
<feature type="transmembrane region" description="Helical" evidence="1">
    <location>
        <begin position="55"/>
        <end position="81"/>
    </location>
</feature>
<feature type="transmembrane region" description="Helical" evidence="1">
    <location>
        <begin position="93"/>
        <end position="109"/>
    </location>
</feature>
<keyword evidence="1" id="KW-0472">Membrane</keyword>
<keyword evidence="3" id="KW-1185">Reference proteome</keyword>
<keyword evidence="1" id="KW-1133">Transmembrane helix</keyword>
<evidence type="ECO:0000256" key="1">
    <source>
        <dbReference type="SAM" id="Phobius"/>
    </source>
</evidence>
<gene>
    <name evidence="2" type="ORF">LDH80_17400</name>
</gene>
<evidence type="ECO:0000313" key="3">
    <source>
        <dbReference type="Proteomes" id="UP001164506"/>
    </source>
</evidence>
<dbReference type="RefSeq" id="WP_190101809.1">
    <property type="nucleotide sequence ID" value="NZ_BMUH01000001.1"/>
</dbReference>
<reference evidence="2" key="1">
    <citation type="submission" date="2021-09" db="EMBL/GenBank/DDBJ databases">
        <title>Complete genome sequence and metabolic characterization of Streptomyces tanashiensis DSM 731 the producer of antibacterial Kalafungin and diverse secondary metabolites.</title>
        <authorList>
            <person name="Abbasi M.N."/>
            <person name="Anwar M.N."/>
            <person name="Alam K."/>
            <person name="Shoaib M."/>
            <person name="Lin Z."/>
            <person name="Hayat M."/>
            <person name="Ali M.I."/>
            <person name="Malik H.M.T."/>
            <person name="Ahmed I."/>
            <person name="Li A."/>
            <person name="Hailong Wang H."/>
            <person name="Zhang Y."/>
        </authorList>
    </citation>
    <scope>NUCLEOTIDE SEQUENCE</scope>
    <source>
        <strain evidence="2">Kala</strain>
    </source>
</reference>
<keyword evidence="1" id="KW-0812">Transmembrane</keyword>